<proteinExistence type="predicted"/>
<gene>
    <name evidence="1" type="ORF">PMW_175</name>
</gene>
<reference evidence="1 2" key="1">
    <citation type="submission" date="2016-03" db="EMBL/GenBank/DDBJ databases">
        <title>Characterization of pf16 and phiPMW: Two novel phages infecting Pseudomonas putida PpG1.</title>
        <authorList>
            <person name="Magill D.J."/>
            <person name="Krylov V.N."/>
            <person name="Allen C.C.R."/>
            <person name="McGrath J.W."/>
            <person name="Quinn J.P."/>
            <person name="Kulakov L.A."/>
        </authorList>
    </citation>
    <scope>NUCLEOTIDE SEQUENCE [LARGE SCALE GENOMIC DNA]</scope>
</reference>
<evidence type="ECO:0000313" key="1">
    <source>
        <dbReference type="EMBL" id="ANA49300.1"/>
    </source>
</evidence>
<dbReference type="Proteomes" id="UP000223738">
    <property type="component" value="Segment"/>
</dbReference>
<organism evidence="1 2">
    <name type="scientific">Pseudomonas phage phiPMW</name>
    <dbReference type="NCBI Taxonomy" id="1815582"/>
    <lineage>
        <taxon>Viruses</taxon>
        <taxon>Duplodnaviria</taxon>
        <taxon>Heunggongvirae</taxon>
        <taxon>Uroviricota</taxon>
        <taxon>Caudoviricetes</taxon>
        <taxon>Plaisancevirus</taxon>
        <taxon>Plaisancevirus PMW</taxon>
    </lineage>
</organism>
<sequence length="48" mass="5831">MSDDQKMKVMEWLLEKRRDFLWNNVLFDDEKEGCDFLEQALTKAAYND</sequence>
<protein>
    <submittedName>
        <fullName evidence="1">Uncharacterized protein</fullName>
    </submittedName>
</protein>
<name>A0A1S5R1K7_9CAUD</name>
<evidence type="ECO:0000313" key="2">
    <source>
        <dbReference type="Proteomes" id="UP000223738"/>
    </source>
</evidence>
<accession>A0A1S5R1K7</accession>
<keyword evidence="2" id="KW-1185">Reference proteome</keyword>
<dbReference type="EMBL" id="KU862660">
    <property type="protein sequence ID" value="ANA49300.1"/>
    <property type="molecule type" value="Genomic_DNA"/>
</dbReference>